<evidence type="ECO:0000256" key="3">
    <source>
        <dbReference type="ARBA" id="ARBA00022723"/>
    </source>
</evidence>
<comment type="caution">
    <text evidence="9">The sequence shown here is derived from an EMBL/GenBank/DDBJ whole genome shotgun (WGS) entry which is preliminary data.</text>
</comment>
<reference evidence="9 10" key="1">
    <citation type="journal article" date="2015" name="Genome Announc.">
        <title>Genome sequence and annotation of Trichoderma parareesei, the ancestor of the cellulase producer Trichoderma reesei.</title>
        <authorList>
            <person name="Yang D."/>
            <person name="Pomraning K."/>
            <person name="Kopchinskiy A."/>
            <person name="Karimi Aghcheh R."/>
            <person name="Atanasova L."/>
            <person name="Chenthamara K."/>
            <person name="Baker S.E."/>
            <person name="Zhang R."/>
            <person name="Shen Q."/>
            <person name="Freitag M."/>
            <person name="Kubicek C.P."/>
            <person name="Druzhinina I.S."/>
        </authorList>
    </citation>
    <scope>NUCLEOTIDE SEQUENCE [LARGE SCALE GENOMIC DNA]</scope>
    <source>
        <strain evidence="9 10">CBS 125925</strain>
    </source>
</reference>
<evidence type="ECO:0000259" key="8">
    <source>
        <dbReference type="Pfam" id="PF00857"/>
    </source>
</evidence>
<dbReference type="InterPro" id="IPR052347">
    <property type="entry name" value="Isochorismatase_Nicotinamidase"/>
</dbReference>
<evidence type="ECO:0000313" key="9">
    <source>
        <dbReference type="EMBL" id="OTA08589.1"/>
    </source>
</evidence>
<comment type="similarity">
    <text evidence="1">Belongs to the isochorismatase family.</text>
</comment>
<dbReference type="PANTHER" id="PTHR11080">
    <property type="entry name" value="PYRAZINAMIDASE/NICOTINAMIDASE"/>
    <property type="match status" value="1"/>
</dbReference>
<protein>
    <recommendedName>
        <fullName evidence="6">nicotinamidase</fullName>
        <ecNumber evidence="6">3.5.1.19</ecNumber>
    </recommendedName>
    <alternativeName>
        <fullName evidence="7">Nicotinamide deamidase</fullName>
    </alternativeName>
</protein>
<organism evidence="9 10">
    <name type="scientific">Trichoderma parareesei</name>
    <name type="common">Filamentous fungus</name>
    <dbReference type="NCBI Taxonomy" id="858221"/>
    <lineage>
        <taxon>Eukaryota</taxon>
        <taxon>Fungi</taxon>
        <taxon>Dikarya</taxon>
        <taxon>Ascomycota</taxon>
        <taxon>Pezizomycotina</taxon>
        <taxon>Sordariomycetes</taxon>
        <taxon>Hypocreomycetidae</taxon>
        <taxon>Hypocreales</taxon>
        <taxon>Hypocreaceae</taxon>
        <taxon>Trichoderma</taxon>
    </lineage>
</organism>
<dbReference type="SUPFAM" id="SSF52499">
    <property type="entry name" value="Isochorismatase-like hydrolases"/>
    <property type="match status" value="1"/>
</dbReference>
<dbReference type="GO" id="GO:0046872">
    <property type="term" value="F:metal ion binding"/>
    <property type="evidence" value="ECO:0007669"/>
    <property type="project" value="UniProtKB-KW"/>
</dbReference>
<gene>
    <name evidence="9" type="ORF">A9Z42_0002980</name>
</gene>
<keyword evidence="10" id="KW-1185">Reference proteome</keyword>
<evidence type="ECO:0000256" key="6">
    <source>
        <dbReference type="ARBA" id="ARBA00039017"/>
    </source>
</evidence>
<evidence type="ECO:0000313" key="10">
    <source>
        <dbReference type="Proteomes" id="UP000219286"/>
    </source>
</evidence>
<dbReference type="GO" id="GO:0019363">
    <property type="term" value="P:pyridine nucleotide biosynthetic process"/>
    <property type="evidence" value="ECO:0007669"/>
    <property type="project" value="UniProtKB-KW"/>
</dbReference>
<evidence type="ECO:0000256" key="4">
    <source>
        <dbReference type="ARBA" id="ARBA00022801"/>
    </source>
</evidence>
<accession>A0A2H2ZPE1</accession>
<dbReference type="InterPro" id="IPR000868">
    <property type="entry name" value="Isochorismatase-like_dom"/>
</dbReference>
<feature type="domain" description="Isochorismatase-like" evidence="8">
    <location>
        <begin position="92"/>
        <end position="222"/>
    </location>
</feature>
<evidence type="ECO:0000256" key="7">
    <source>
        <dbReference type="ARBA" id="ARBA00043224"/>
    </source>
</evidence>
<keyword evidence="4 9" id="KW-0378">Hydrolase</keyword>
<sequence>MKYSLWLSSISPHSFHPQASSPSPFAHSNIQNGSLAVPQGRDIAPVINTLLTLPFALKIATRDWHPPNHISFADNHPGAVPLQSYHTITHPTDPTKSDTTLLWPRHCVQGTKGAELVPELDVVKIDEVLDKGLDPRVEMYSAFWDPMRVSVSSLGDTLRRNGVTHVFVVGLAADYCVQSTAESAAEEGYQTFIVEEGTRPVMKDTWEKEGKKKVEAKGVKIVSIDGEEIARVRRLA</sequence>
<name>A0A2H2ZPE1_TRIPA</name>
<dbReference type="OrthoDB" id="3341310at2759"/>
<keyword evidence="2" id="KW-0662">Pyridine nucleotide biosynthesis</keyword>
<dbReference type="AlphaFoldDB" id="A0A2H2ZPE1"/>
<evidence type="ECO:0000256" key="1">
    <source>
        <dbReference type="ARBA" id="ARBA00006336"/>
    </source>
</evidence>
<comment type="pathway">
    <text evidence="5">Cofactor biosynthesis; nicotinate biosynthesis; nicotinate from nicotinamide: step 1/1.</text>
</comment>
<evidence type="ECO:0000256" key="5">
    <source>
        <dbReference type="ARBA" id="ARBA00037900"/>
    </source>
</evidence>
<dbReference type="CDD" id="cd01011">
    <property type="entry name" value="nicotinamidase"/>
    <property type="match status" value="1"/>
</dbReference>
<dbReference type="PANTHER" id="PTHR11080:SF2">
    <property type="entry name" value="LD05707P"/>
    <property type="match status" value="1"/>
</dbReference>
<dbReference type="EC" id="3.5.1.19" evidence="6"/>
<proteinExistence type="inferred from homology"/>
<dbReference type="Proteomes" id="UP000219286">
    <property type="component" value="Unassembled WGS sequence"/>
</dbReference>
<keyword evidence="3" id="KW-0479">Metal-binding</keyword>
<dbReference type="Pfam" id="PF00857">
    <property type="entry name" value="Isochorismatase"/>
    <property type="match status" value="1"/>
</dbReference>
<dbReference type="EMBL" id="LFMI01000865">
    <property type="protein sequence ID" value="OTA08589.1"/>
    <property type="molecule type" value="Genomic_DNA"/>
</dbReference>
<dbReference type="GO" id="GO:0008936">
    <property type="term" value="F:nicotinamidase activity"/>
    <property type="evidence" value="ECO:0007669"/>
    <property type="project" value="UniProtKB-EC"/>
</dbReference>
<dbReference type="Gene3D" id="3.40.50.850">
    <property type="entry name" value="Isochorismatase-like"/>
    <property type="match status" value="1"/>
</dbReference>
<evidence type="ECO:0000256" key="2">
    <source>
        <dbReference type="ARBA" id="ARBA00022642"/>
    </source>
</evidence>
<dbReference type="InterPro" id="IPR036380">
    <property type="entry name" value="Isochorismatase-like_sf"/>
</dbReference>